<protein>
    <submittedName>
        <fullName evidence="8">Prolipoprotein diacylglyceryl transferase</fullName>
    </submittedName>
</protein>
<reference evidence="8" key="1">
    <citation type="submission" date="2021-10" db="EMBL/GenBank/DDBJ databases">
        <title>The complete genome sequence of Leeia sp. TBRC 13508.</title>
        <authorList>
            <person name="Charoenyingcharoen P."/>
            <person name="Yukphan P."/>
        </authorList>
    </citation>
    <scope>NUCLEOTIDE SEQUENCE</scope>
    <source>
        <strain evidence="8">TBRC 13508</strain>
    </source>
</reference>
<evidence type="ECO:0000256" key="3">
    <source>
        <dbReference type="ARBA" id="ARBA00022679"/>
    </source>
</evidence>
<sequence>MLTIDLPPSLSLQLHVFCQWLGIAVGSYCFHRRKHLAGNELIRQHSWLLVFVALAGASFGLKFVSVIEEPHAYWQGTSWIQLIRQGGTIVGAILGAYLFIEAYKKWFGIRRSSGDVLVFGLMIGIVIGRVGCFLAGRYDATYGMPTSLPWAVDFGDGIGRHPTQLYEIAFLMCVYILLNKLEVKIVSQNGMLFRLFVFLYMAWRLCIDGLKPIPFVYKVAGVSMSGIQLVCCLALVWFFYLLYLDYKALSRG</sequence>
<dbReference type="InterPro" id="IPR001640">
    <property type="entry name" value="Lgt"/>
</dbReference>
<comment type="caution">
    <text evidence="8">The sequence shown here is derived from an EMBL/GenBank/DDBJ whole genome shotgun (WGS) entry which is preliminary data.</text>
</comment>
<feature type="transmembrane region" description="Helical" evidence="7">
    <location>
        <begin position="12"/>
        <end position="30"/>
    </location>
</feature>
<name>A0ABS8D424_9NEIS</name>
<keyword evidence="4 7" id="KW-0812">Transmembrane</keyword>
<feature type="transmembrane region" description="Helical" evidence="7">
    <location>
        <begin position="158"/>
        <end position="178"/>
    </location>
</feature>
<evidence type="ECO:0000256" key="7">
    <source>
        <dbReference type="SAM" id="Phobius"/>
    </source>
</evidence>
<evidence type="ECO:0000313" key="8">
    <source>
        <dbReference type="EMBL" id="MCB6182726.1"/>
    </source>
</evidence>
<evidence type="ECO:0000313" key="9">
    <source>
        <dbReference type="Proteomes" id="UP001165395"/>
    </source>
</evidence>
<proteinExistence type="inferred from homology"/>
<dbReference type="PANTHER" id="PTHR30589">
    <property type="entry name" value="PROLIPOPROTEIN DIACYLGLYCERYL TRANSFERASE"/>
    <property type="match status" value="1"/>
</dbReference>
<feature type="transmembrane region" description="Helical" evidence="7">
    <location>
        <begin position="185"/>
        <end position="203"/>
    </location>
</feature>
<organism evidence="8 9">
    <name type="scientific">Leeia speluncae</name>
    <dbReference type="NCBI Taxonomy" id="2884804"/>
    <lineage>
        <taxon>Bacteria</taxon>
        <taxon>Pseudomonadati</taxon>
        <taxon>Pseudomonadota</taxon>
        <taxon>Betaproteobacteria</taxon>
        <taxon>Neisseriales</taxon>
        <taxon>Leeiaceae</taxon>
        <taxon>Leeia</taxon>
    </lineage>
</organism>
<dbReference type="RefSeq" id="WP_227178753.1">
    <property type="nucleotide sequence ID" value="NZ_JAJBZT010000002.1"/>
</dbReference>
<dbReference type="Pfam" id="PF01790">
    <property type="entry name" value="LGT"/>
    <property type="match status" value="1"/>
</dbReference>
<evidence type="ECO:0000256" key="6">
    <source>
        <dbReference type="ARBA" id="ARBA00023136"/>
    </source>
</evidence>
<keyword evidence="6 7" id="KW-0472">Membrane</keyword>
<keyword evidence="2" id="KW-1003">Cell membrane</keyword>
<dbReference type="GO" id="GO:0016740">
    <property type="term" value="F:transferase activity"/>
    <property type="evidence" value="ECO:0007669"/>
    <property type="project" value="UniProtKB-KW"/>
</dbReference>
<evidence type="ECO:0000256" key="2">
    <source>
        <dbReference type="ARBA" id="ARBA00022475"/>
    </source>
</evidence>
<accession>A0ABS8D424</accession>
<dbReference type="PANTHER" id="PTHR30589:SF0">
    <property type="entry name" value="PHOSPHATIDYLGLYCEROL--PROLIPOPROTEIN DIACYLGLYCERYL TRANSFERASE"/>
    <property type="match status" value="1"/>
</dbReference>
<feature type="transmembrane region" description="Helical" evidence="7">
    <location>
        <begin position="46"/>
        <end position="67"/>
    </location>
</feature>
<evidence type="ECO:0000256" key="5">
    <source>
        <dbReference type="ARBA" id="ARBA00022989"/>
    </source>
</evidence>
<dbReference type="EMBL" id="JAJBZT010000002">
    <property type="protein sequence ID" value="MCB6182726.1"/>
    <property type="molecule type" value="Genomic_DNA"/>
</dbReference>
<keyword evidence="9" id="KW-1185">Reference proteome</keyword>
<feature type="transmembrane region" description="Helical" evidence="7">
    <location>
        <begin position="116"/>
        <end position="138"/>
    </location>
</feature>
<comment type="similarity">
    <text evidence="1">Belongs to the Lgt family.</text>
</comment>
<feature type="transmembrane region" description="Helical" evidence="7">
    <location>
        <begin position="79"/>
        <end position="100"/>
    </location>
</feature>
<evidence type="ECO:0000256" key="1">
    <source>
        <dbReference type="ARBA" id="ARBA00007150"/>
    </source>
</evidence>
<evidence type="ECO:0000256" key="4">
    <source>
        <dbReference type="ARBA" id="ARBA00022692"/>
    </source>
</evidence>
<gene>
    <name evidence="8" type="ORF">LIN78_04050</name>
</gene>
<keyword evidence="5 7" id="KW-1133">Transmembrane helix</keyword>
<keyword evidence="3 8" id="KW-0808">Transferase</keyword>
<feature type="transmembrane region" description="Helical" evidence="7">
    <location>
        <begin position="215"/>
        <end position="243"/>
    </location>
</feature>
<dbReference type="Proteomes" id="UP001165395">
    <property type="component" value="Unassembled WGS sequence"/>
</dbReference>